<dbReference type="Pfam" id="PF24877">
    <property type="entry name" value="ILV_EDD_C"/>
    <property type="match status" value="1"/>
</dbReference>
<keyword evidence="3" id="KW-0813">Transport</keyword>
<dbReference type="GO" id="GO:0004160">
    <property type="term" value="F:dihydroxy-acid dehydratase activity"/>
    <property type="evidence" value="ECO:0007669"/>
    <property type="project" value="UniProtKB-EC"/>
</dbReference>
<evidence type="ECO:0000256" key="3">
    <source>
        <dbReference type="ARBA" id="ARBA00022448"/>
    </source>
</evidence>
<evidence type="ECO:0000256" key="8">
    <source>
        <dbReference type="ARBA" id="ARBA00022842"/>
    </source>
</evidence>
<dbReference type="PROSITE" id="PS00886">
    <property type="entry name" value="ILVD_EDD_1"/>
    <property type="match status" value="1"/>
</dbReference>
<dbReference type="InterPro" id="IPR004404">
    <property type="entry name" value="DihydroxyA_deHydtase"/>
</dbReference>
<evidence type="ECO:0000256" key="18">
    <source>
        <dbReference type="SAM" id="Phobius"/>
    </source>
</evidence>
<dbReference type="InterPro" id="IPR042096">
    <property type="entry name" value="Dihydro-acid_dehy_C"/>
</dbReference>
<accession>A0A6J6A852</accession>
<dbReference type="UniPathway" id="UPA00047">
    <property type="reaction ID" value="UER00057"/>
</dbReference>
<evidence type="ECO:0000313" key="23">
    <source>
        <dbReference type="EMBL" id="CAB4846545.1"/>
    </source>
</evidence>
<reference evidence="20" key="1">
    <citation type="submission" date="2020-05" db="EMBL/GenBank/DDBJ databases">
        <authorList>
            <person name="Chiriac C."/>
            <person name="Salcher M."/>
            <person name="Ghai R."/>
            <person name="Kavagutti S V."/>
        </authorList>
    </citation>
    <scope>NUCLEOTIDE SEQUENCE</scope>
</reference>
<dbReference type="InterPro" id="IPR020558">
    <property type="entry name" value="DiOHA_6PGluconate_deHydtase_CS"/>
</dbReference>
<comment type="cofactor">
    <cofactor evidence="17">
        <name>[2Fe-2S] cluster</name>
        <dbReference type="ChEBI" id="CHEBI:190135"/>
    </cofactor>
</comment>
<dbReference type="NCBIfam" id="NF002068">
    <property type="entry name" value="PRK00911.1"/>
    <property type="match status" value="1"/>
</dbReference>
<comment type="similarity">
    <text evidence="2">Belongs to the IlvD/Edd family.</text>
</comment>
<keyword evidence="10" id="KW-0411">Iron-sulfur</keyword>
<dbReference type="FunFam" id="3.50.30.80:FF:000001">
    <property type="entry name" value="Dihydroxy-acid dehydratase"/>
    <property type="match status" value="1"/>
</dbReference>
<evidence type="ECO:0000256" key="11">
    <source>
        <dbReference type="ARBA" id="ARBA00023239"/>
    </source>
</evidence>
<dbReference type="GO" id="GO:0009099">
    <property type="term" value="P:L-valine biosynthetic process"/>
    <property type="evidence" value="ECO:0007669"/>
    <property type="project" value="UniProtKB-UniPathway"/>
</dbReference>
<feature type="transmembrane region" description="Helical" evidence="18">
    <location>
        <begin position="160"/>
        <end position="191"/>
    </location>
</feature>
<dbReference type="EMBL" id="CAESGF010000016">
    <property type="protein sequence ID" value="CAB4364654.1"/>
    <property type="molecule type" value="Genomic_DNA"/>
</dbReference>
<keyword evidence="18" id="KW-0812">Transmembrane</keyword>
<keyword evidence="11" id="KW-0456">Lyase</keyword>
<evidence type="ECO:0000313" key="21">
    <source>
        <dbReference type="EMBL" id="CAB4735309.1"/>
    </source>
</evidence>
<evidence type="ECO:0000256" key="17">
    <source>
        <dbReference type="ARBA" id="ARBA00034078"/>
    </source>
</evidence>
<feature type="domain" description="Major facilitator superfamily (MFS) profile" evidence="19">
    <location>
        <begin position="13"/>
        <end position="396"/>
    </location>
</feature>
<dbReference type="GO" id="GO:0046872">
    <property type="term" value="F:metal ion binding"/>
    <property type="evidence" value="ECO:0007669"/>
    <property type="project" value="UniProtKB-KW"/>
</dbReference>
<comment type="catalytic activity">
    <reaction evidence="13">
        <text>(2R)-2,3-dihydroxy-3-methylbutanoate = 3-methyl-2-oxobutanoate + H2O</text>
        <dbReference type="Rhea" id="RHEA:24809"/>
        <dbReference type="ChEBI" id="CHEBI:11851"/>
        <dbReference type="ChEBI" id="CHEBI:15377"/>
        <dbReference type="ChEBI" id="CHEBI:49072"/>
        <dbReference type="EC" id="4.2.1.9"/>
    </reaction>
    <physiologicalReaction direction="left-to-right" evidence="13">
        <dbReference type="Rhea" id="RHEA:24810"/>
    </physiologicalReaction>
</comment>
<evidence type="ECO:0000313" key="22">
    <source>
        <dbReference type="EMBL" id="CAB4824847.1"/>
    </source>
</evidence>
<evidence type="ECO:0000256" key="10">
    <source>
        <dbReference type="ARBA" id="ARBA00023014"/>
    </source>
</evidence>
<comment type="pathway">
    <text evidence="14">Amino-acid biosynthesis; L-valine biosynthesis; L-valine from pyruvate: step 3/4.</text>
</comment>
<keyword evidence="18" id="KW-1133">Transmembrane helix</keyword>
<feature type="transmembrane region" description="Helical" evidence="18">
    <location>
        <begin position="222"/>
        <end position="241"/>
    </location>
</feature>
<dbReference type="InterPro" id="IPR000581">
    <property type="entry name" value="ILV_EDD_N"/>
</dbReference>
<dbReference type="InterPro" id="IPR056740">
    <property type="entry name" value="ILV_EDD_C"/>
</dbReference>
<keyword evidence="7" id="KW-0479">Metal-binding</keyword>
<dbReference type="HAMAP" id="MF_00012">
    <property type="entry name" value="IlvD"/>
    <property type="match status" value="1"/>
</dbReference>
<dbReference type="Gene3D" id="3.50.30.80">
    <property type="entry name" value="IlvD/EDD C-terminal domain-like"/>
    <property type="match status" value="1"/>
</dbReference>
<evidence type="ECO:0000256" key="13">
    <source>
        <dbReference type="ARBA" id="ARBA00029304"/>
    </source>
</evidence>
<dbReference type="CDD" id="cd06173">
    <property type="entry name" value="MFS_MefA_like"/>
    <property type="match status" value="1"/>
</dbReference>
<gene>
    <name evidence="21" type="ORF">UFOPK2656_02489</name>
    <name evidence="22" type="ORF">UFOPK3099_01610</name>
    <name evidence="23" type="ORF">UFOPK3267_00259</name>
    <name evidence="24" type="ORF">UFOPK3651_02240</name>
    <name evidence="20" type="ORF">UFOPK4189_02412</name>
</gene>
<dbReference type="Pfam" id="PF05977">
    <property type="entry name" value="MFS_3"/>
    <property type="match status" value="1"/>
</dbReference>
<evidence type="ECO:0000256" key="15">
    <source>
        <dbReference type="ARBA" id="ARBA00029437"/>
    </source>
</evidence>
<keyword evidence="18" id="KW-0472">Membrane</keyword>
<proteinExistence type="inferred from homology"/>
<evidence type="ECO:0000259" key="19">
    <source>
        <dbReference type="PROSITE" id="PS50850"/>
    </source>
</evidence>
<dbReference type="SUPFAM" id="SSF103473">
    <property type="entry name" value="MFS general substrate transporter"/>
    <property type="match status" value="1"/>
</dbReference>
<dbReference type="EMBL" id="CAFAAV010000123">
    <property type="protein sequence ID" value="CAB4824847.1"/>
    <property type="molecule type" value="Genomic_DNA"/>
</dbReference>
<evidence type="ECO:0000256" key="2">
    <source>
        <dbReference type="ARBA" id="ARBA00006486"/>
    </source>
</evidence>
<evidence type="ECO:0000256" key="7">
    <source>
        <dbReference type="ARBA" id="ARBA00022723"/>
    </source>
</evidence>
<organism evidence="20">
    <name type="scientific">freshwater metagenome</name>
    <dbReference type="NCBI Taxonomy" id="449393"/>
    <lineage>
        <taxon>unclassified sequences</taxon>
        <taxon>metagenomes</taxon>
        <taxon>ecological metagenomes</taxon>
    </lineage>
</organism>
<keyword evidence="8" id="KW-0460">Magnesium</keyword>
<dbReference type="EMBL" id="CAFBIY010000008">
    <property type="protein sequence ID" value="CAB4846545.1"/>
    <property type="molecule type" value="Genomic_DNA"/>
</dbReference>
<dbReference type="Pfam" id="PF00920">
    <property type="entry name" value="ILVD_EDD_N"/>
    <property type="match status" value="1"/>
</dbReference>
<dbReference type="Gene3D" id="1.20.1250.20">
    <property type="entry name" value="MFS general substrate transporter like domains"/>
    <property type="match status" value="1"/>
</dbReference>
<feature type="transmembrane region" description="Helical" evidence="18">
    <location>
        <begin position="15"/>
        <end position="40"/>
    </location>
</feature>
<dbReference type="GO" id="GO:0051537">
    <property type="term" value="F:2 iron, 2 sulfur cluster binding"/>
    <property type="evidence" value="ECO:0007669"/>
    <property type="project" value="UniProtKB-KW"/>
</dbReference>
<feature type="transmembrane region" description="Helical" evidence="18">
    <location>
        <begin position="79"/>
        <end position="98"/>
    </location>
</feature>
<dbReference type="EMBL" id="CAFBMT010000013">
    <property type="protein sequence ID" value="CAB4942056.1"/>
    <property type="molecule type" value="Genomic_DNA"/>
</dbReference>
<dbReference type="EMBL" id="CAEZYF010000018">
    <property type="protein sequence ID" value="CAB4735309.1"/>
    <property type="molecule type" value="Genomic_DNA"/>
</dbReference>
<dbReference type="GO" id="GO:0022857">
    <property type="term" value="F:transmembrane transporter activity"/>
    <property type="evidence" value="ECO:0007669"/>
    <property type="project" value="InterPro"/>
</dbReference>
<dbReference type="EC" id="4.2.1.9" evidence="16"/>
<evidence type="ECO:0000256" key="16">
    <source>
        <dbReference type="ARBA" id="ARBA00029490"/>
    </source>
</evidence>
<dbReference type="InterPro" id="IPR050165">
    <property type="entry name" value="DHAD_IlvD/Edd"/>
</dbReference>
<evidence type="ECO:0000256" key="12">
    <source>
        <dbReference type="ARBA" id="ARBA00023304"/>
    </source>
</evidence>
<comment type="cofactor">
    <cofactor evidence="1">
        <name>Mg(2+)</name>
        <dbReference type="ChEBI" id="CHEBI:18420"/>
    </cofactor>
</comment>
<feature type="transmembrane region" description="Helical" evidence="18">
    <location>
        <begin position="340"/>
        <end position="358"/>
    </location>
</feature>
<keyword evidence="6" id="KW-0001">2Fe-2S</keyword>
<dbReference type="InterPro" id="IPR020846">
    <property type="entry name" value="MFS_dom"/>
</dbReference>
<evidence type="ECO:0000313" key="20">
    <source>
        <dbReference type="EMBL" id="CAB4364654.1"/>
    </source>
</evidence>
<dbReference type="NCBIfam" id="TIGR00110">
    <property type="entry name" value="ilvD"/>
    <property type="match status" value="1"/>
</dbReference>
<feature type="transmembrane region" description="Helical" evidence="18">
    <location>
        <begin position="46"/>
        <end position="67"/>
    </location>
</feature>
<sequence length="974" mass="100282">MASASLAPFRSRPFALIWIGALVSNIGTWMEAVALGYYVADTTGKASWSAIVAAAAFLPSAVLGPIGSAMADRLRRRRVLVIGSLCSAVIAAVLAVWVGGGTATPGGIAIVSFLGGCSSAFTFPSFQTALPGLVPRDQLVAAVGLSNAQWNIGRVVGPAIAAGAIAIGGIGAALWCNAASFLAVVVAVSMVSLRQAPGEKRPVFGALADGWRFARATPAMRSMLVLMVATIAVASPFIAFVPQMATNVFGGGSAATALLVGAQGVGAVVAAFTLGTVSKRFGLPRVMLGAILAMCPMLVLYGAAPGLWAAVPALAFVGLTYGYAFTCFSGTAQQLAPDHLRGRVLAVNAFVLGLLYPLSSLLQGRLADTIGLRWVTGGSGVLLALLMLILIRLRSRLAPMSATPDATPVAAGTPVDVKPRSRDVTDGFQKAPARAMLRAVGMTDDDWEKPQVAIASSWNEVTPCNMTLRKLAEHAKVGVRAAGGFPMEFGTITVSDGISMGHEGMRASLVSREVITDSVECVMHAERLDGFVGLAGCDKSIPGMLMAAARLDLPSVFVYNGSTMPGHHNGEATDITSVFEAVGACARGTITEEELGEIERSACPGEGACGGMFTANTMSSIAEAIGMSLPGTASPPAIDSRREGDARMAGEAVVNLLRLGITPRMIMTKKAFENAIAVTSALGGSTNAVLHLLAIANEAGVELSLDDFNRIAMKVPHIADMKPGGKFHMSDLDRVGGVPVVLKHLLDAGLLHGDCLTVTGKTMAENLAEIDPPAPDGVVVHPLSAPINAEGGIVVLTGSLAPKGAVVKVAGLSAAQKKFLGTARVFDDEDGAMAAILSGSIEPGTVLVIRYEGPKGGPGMREMLAITGALKGAGRGADCALITDGRFSGGTWGFCIGHVAPEAADGGPIAFVHDGDQISVDVHQFSLDLLVDDREVARRRASWQPNPPRYTSGVLGKYAKLVQGAETGAITNTL</sequence>
<dbReference type="GO" id="GO:0009097">
    <property type="term" value="P:isoleucine biosynthetic process"/>
    <property type="evidence" value="ECO:0007669"/>
    <property type="project" value="UniProtKB-UniPathway"/>
</dbReference>
<dbReference type="PROSITE" id="PS00887">
    <property type="entry name" value="ILVD_EDD_2"/>
    <property type="match status" value="1"/>
</dbReference>
<dbReference type="AlphaFoldDB" id="A0A6J6A852"/>
<keyword evidence="12" id="KW-0100">Branched-chain amino acid biosynthesis</keyword>
<dbReference type="SUPFAM" id="SSF143975">
    <property type="entry name" value="IlvD/EDD N-terminal domain-like"/>
    <property type="match status" value="1"/>
</dbReference>
<keyword evidence="5" id="KW-0028">Amino-acid biosynthesis</keyword>
<evidence type="ECO:0000313" key="24">
    <source>
        <dbReference type="EMBL" id="CAB4942056.1"/>
    </source>
</evidence>
<dbReference type="SUPFAM" id="SSF52016">
    <property type="entry name" value="LeuD/IlvD-like"/>
    <property type="match status" value="1"/>
</dbReference>
<evidence type="ECO:0000256" key="9">
    <source>
        <dbReference type="ARBA" id="ARBA00023004"/>
    </source>
</evidence>
<evidence type="ECO:0000256" key="14">
    <source>
        <dbReference type="ARBA" id="ARBA00029436"/>
    </source>
</evidence>
<comment type="pathway">
    <text evidence="15">Amino-acid biosynthesis; L-isoleucine biosynthesis; L-isoleucine from 2-oxobutanoate: step 3/4.</text>
</comment>
<evidence type="ECO:0000256" key="1">
    <source>
        <dbReference type="ARBA" id="ARBA00001946"/>
    </source>
</evidence>
<keyword evidence="9" id="KW-0408">Iron</keyword>
<dbReference type="PANTHER" id="PTHR21000:SF5">
    <property type="entry name" value="DIHYDROXY-ACID DEHYDRATASE, MITOCHONDRIAL"/>
    <property type="match status" value="1"/>
</dbReference>
<evidence type="ECO:0000256" key="5">
    <source>
        <dbReference type="ARBA" id="ARBA00022605"/>
    </source>
</evidence>
<keyword evidence="4" id="KW-1003">Cell membrane</keyword>
<evidence type="ECO:0000256" key="6">
    <source>
        <dbReference type="ARBA" id="ARBA00022714"/>
    </source>
</evidence>
<dbReference type="InterPro" id="IPR037237">
    <property type="entry name" value="IlvD/EDD_N"/>
</dbReference>
<dbReference type="InterPro" id="IPR036259">
    <property type="entry name" value="MFS_trans_sf"/>
</dbReference>
<name>A0A6J6A852_9ZZZZ</name>
<protein>
    <recommendedName>
        <fullName evidence="16">dihydroxy-acid dehydratase</fullName>
        <ecNumber evidence="16">4.2.1.9</ecNumber>
    </recommendedName>
</protein>
<dbReference type="InterPro" id="IPR010290">
    <property type="entry name" value="TM_effector"/>
</dbReference>
<evidence type="ECO:0000256" key="4">
    <source>
        <dbReference type="ARBA" id="ARBA00022475"/>
    </source>
</evidence>
<dbReference type="PANTHER" id="PTHR21000">
    <property type="entry name" value="DIHYDROXY-ACID DEHYDRATASE DAD"/>
    <property type="match status" value="1"/>
</dbReference>
<dbReference type="UniPathway" id="UPA00049">
    <property type="reaction ID" value="UER00061"/>
</dbReference>
<feature type="transmembrane region" description="Helical" evidence="18">
    <location>
        <begin position="253"/>
        <end position="274"/>
    </location>
</feature>
<dbReference type="PROSITE" id="PS50850">
    <property type="entry name" value="MFS"/>
    <property type="match status" value="1"/>
</dbReference>
<feature type="transmembrane region" description="Helical" evidence="18">
    <location>
        <begin position="370"/>
        <end position="391"/>
    </location>
</feature>